<evidence type="ECO:0000313" key="4">
    <source>
        <dbReference type="Proteomes" id="UP000217343"/>
    </source>
</evidence>
<proteinExistence type="inferred from homology"/>
<dbReference type="InterPro" id="IPR006224">
    <property type="entry name" value="PsdUridine_synth_RluA-like_CS"/>
</dbReference>
<sequence>MTDVRILFEGGGVLVVDKPPGMLVIPGREGGPSLRELLETQRRQKVFVVHRLDRDTSGALVFALDAAVHRALSGAFETGKVRKRYVALVEGRVEAPRMVDAPLVAARKGRMRVARPGEADAKASRTRVRPVETFERASLVEAEPLTGRTHQIRVHLLSLGHPLLVDHQYGREAPLTEKDLGGEGDAVVIARTPLHAARVEWPALPGVEARAVDAPMPGDMARARELLRFMVVQMSGRFAFMGAPLEGEDGKTEEEPK</sequence>
<dbReference type="EMBL" id="CP022203">
    <property type="protein sequence ID" value="ATB48033.1"/>
    <property type="molecule type" value="Genomic_DNA"/>
</dbReference>
<dbReference type="GO" id="GO:0000455">
    <property type="term" value="P:enzyme-directed rRNA pseudouridine synthesis"/>
    <property type="evidence" value="ECO:0007669"/>
    <property type="project" value="TreeGrafter"/>
</dbReference>
<dbReference type="PANTHER" id="PTHR21600">
    <property type="entry name" value="MITOCHONDRIAL RNA PSEUDOURIDINE SYNTHASE"/>
    <property type="match status" value="1"/>
</dbReference>
<dbReference type="Pfam" id="PF00849">
    <property type="entry name" value="PseudoU_synth_2"/>
    <property type="match status" value="1"/>
</dbReference>
<evidence type="ECO:0000259" key="2">
    <source>
        <dbReference type="Pfam" id="PF00849"/>
    </source>
</evidence>
<dbReference type="InterPro" id="IPR020103">
    <property type="entry name" value="PsdUridine_synth_cat_dom_sf"/>
</dbReference>
<dbReference type="AlphaFoldDB" id="A0A250JWE0"/>
<keyword evidence="4" id="KW-1185">Reference proteome</keyword>
<dbReference type="CDD" id="cd02869">
    <property type="entry name" value="PseudoU_synth_RluA_like"/>
    <property type="match status" value="1"/>
</dbReference>
<reference evidence="3 4" key="1">
    <citation type="submission" date="2017-06" db="EMBL/GenBank/DDBJ databases">
        <title>Sequencing and comparative analysis of myxobacterial genomes.</title>
        <authorList>
            <person name="Rupp O."/>
            <person name="Goesmann A."/>
            <person name="Sogaard-Andersen L."/>
        </authorList>
    </citation>
    <scope>NUCLEOTIDE SEQUENCE [LARGE SCALE GENOMIC DNA]</scope>
    <source>
        <strain evidence="3 4">DSM 14697</strain>
    </source>
</reference>
<dbReference type="InterPro" id="IPR050188">
    <property type="entry name" value="RluA_PseudoU_synthase"/>
</dbReference>
<evidence type="ECO:0000313" key="3">
    <source>
        <dbReference type="EMBL" id="ATB48033.1"/>
    </source>
</evidence>
<protein>
    <submittedName>
        <fullName evidence="3">RNA pseudouridine synthase</fullName>
    </submittedName>
</protein>
<dbReference type="GO" id="GO:0140098">
    <property type="term" value="F:catalytic activity, acting on RNA"/>
    <property type="evidence" value="ECO:0007669"/>
    <property type="project" value="UniProtKB-ARBA"/>
</dbReference>
<dbReference type="InterPro" id="IPR006145">
    <property type="entry name" value="PsdUridine_synth_RsuA/RluA"/>
</dbReference>
<accession>A0A250JWE0</accession>
<dbReference type="Gene3D" id="3.30.2350.10">
    <property type="entry name" value="Pseudouridine synthase"/>
    <property type="match status" value="1"/>
</dbReference>
<comment type="similarity">
    <text evidence="1">Belongs to the pseudouridine synthase RluA family.</text>
</comment>
<organism evidence="3 4">
    <name type="scientific">Corallococcus macrosporus DSM 14697</name>
    <dbReference type="NCBI Taxonomy" id="1189310"/>
    <lineage>
        <taxon>Bacteria</taxon>
        <taxon>Pseudomonadati</taxon>
        <taxon>Myxococcota</taxon>
        <taxon>Myxococcia</taxon>
        <taxon>Myxococcales</taxon>
        <taxon>Cystobacterineae</taxon>
        <taxon>Myxococcaceae</taxon>
        <taxon>Corallococcus</taxon>
    </lineage>
</organism>
<dbReference type="SUPFAM" id="SSF55120">
    <property type="entry name" value="Pseudouridine synthase"/>
    <property type="match status" value="1"/>
</dbReference>
<dbReference type="GO" id="GO:0009982">
    <property type="term" value="F:pseudouridine synthase activity"/>
    <property type="evidence" value="ECO:0007669"/>
    <property type="project" value="InterPro"/>
</dbReference>
<gene>
    <name evidence="3" type="ORF">MYMAC_003656</name>
</gene>
<feature type="domain" description="Pseudouridine synthase RsuA/RluA-like" evidence="2">
    <location>
        <begin position="13"/>
        <end position="157"/>
    </location>
</feature>
<dbReference type="GO" id="GO:0003723">
    <property type="term" value="F:RNA binding"/>
    <property type="evidence" value="ECO:0007669"/>
    <property type="project" value="InterPro"/>
</dbReference>
<dbReference type="Proteomes" id="UP000217343">
    <property type="component" value="Chromosome"/>
</dbReference>
<name>A0A250JWE0_9BACT</name>
<dbReference type="KEGG" id="mmas:MYMAC_003656"/>
<dbReference type="PANTHER" id="PTHR21600:SF87">
    <property type="entry name" value="RNA PSEUDOURIDYLATE SYNTHASE DOMAIN-CONTAINING PROTEIN 1"/>
    <property type="match status" value="1"/>
</dbReference>
<evidence type="ECO:0000256" key="1">
    <source>
        <dbReference type="ARBA" id="ARBA00010876"/>
    </source>
</evidence>
<dbReference type="PROSITE" id="PS01129">
    <property type="entry name" value="PSI_RLU"/>
    <property type="match status" value="1"/>
</dbReference>
<dbReference type="RefSeq" id="WP_239989602.1">
    <property type="nucleotide sequence ID" value="NZ_CP022203.1"/>
</dbReference>